<dbReference type="AlphaFoldDB" id="A0AAE3AXL0"/>
<organism evidence="1 2">
    <name type="scientific">Gallintestinimicrobium propionicum</name>
    <dbReference type="NCBI Taxonomy" id="2981770"/>
    <lineage>
        <taxon>Bacteria</taxon>
        <taxon>Bacillati</taxon>
        <taxon>Bacillota</taxon>
        <taxon>Clostridia</taxon>
        <taxon>Lachnospirales</taxon>
        <taxon>Lachnospiraceae</taxon>
        <taxon>Gallintestinimicrobium</taxon>
    </lineage>
</organism>
<gene>
    <name evidence="1" type="ORF">LKD45_07100</name>
</gene>
<proteinExistence type="predicted"/>
<name>A0AAE3AXL0_9FIRM</name>
<dbReference type="RefSeq" id="WP_117959526.1">
    <property type="nucleotide sequence ID" value="NZ_JAJEQF010000014.1"/>
</dbReference>
<reference evidence="1 2" key="1">
    <citation type="submission" date="2021-10" db="EMBL/GenBank/DDBJ databases">
        <title>Anaerobic single-cell dispensing facilitates the cultivation of human gut bacteria.</title>
        <authorList>
            <person name="Afrizal A."/>
        </authorList>
    </citation>
    <scope>NUCLEOTIDE SEQUENCE [LARGE SCALE GENOMIC DNA]</scope>
    <source>
        <strain evidence="1 2">CLA-AA-H244</strain>
    </source>
</reference>
<dbReference type="InterPro" id="IPR016621">
    <property type="entry name" value="UCP014543"/>
</dbReference>
<comment type="caution">
    <text evidence="1">The sequence shown here is derived from an EMBL/GenBank/DDBJ whole genome shotgun (WGS) entry which is preliminary data.</text>
</comment>
<dbReference type="Pfam" id="PF12646">
    <property type="entry name" value="DUF3783"/>
    <property type="match status" value="1"/>
</dbReference>
<keyword evidence="2" id="KW-1185">Reference proteome</keyword>
<evidence type="ECO:0000313" key="2">
    <source>
        <dbReference type="Proteomes" id="UP001199355"/>
    </source>
</evidence>
<sequence>MKLIYFDAGNPQKKKELEQLAKSAGYDFVPVTAMQTGQKIGYLAGVSGYREAPLSVLSLPPRIGEDMLLFAQATADTIDPALELLKKNRILIALKAIVTPYNVGWTLFELYQELVKEREKIK</sequence>
<protein>
    <submittedName>
        <fullName evidence="1">DUF3783 domain-containing protein</fullName>
    </submittedName>
</protein>
<evidence type="ECO:0000313" key="1">
    <source>
        <dbReference type="EMBL" id="MCC2167465.1"/>
    </source>
</evidence>
<accession>A0AAE3AXL0</accession>
<dbReference type="EMBL" id="JAJEQF010000014">
    <property type="protein sequence ID" value="MCC2167465.1"/>
    <property type="molecule type" value="Genomic_DNA"/>
</dbReference>
<dbReference type="Proteomes" id="UP001199355">
    <property type="component" value="Unassembled WGS sequence"/>
</dbReference>